<comment type="subcellular location">
    <subcellularLocation>
        <location evidence="1 9">Membrane</location>
        <topology evidence="1 9">Multi-pass membrane protein</topology>
    </subcellularLocation>
</comment>
<reference evidence="13 14" key="2">
    <citation type="journal article" date="2008" name="Nature">
        <title>The Phaeodactylum genome reveals the evolutionary history of diatom genomes.</title>
        <authorList>
            <person name="Bowler C."/>
            <person name="Allen A.E."/>
            <person name="Badger J.H."/>
            <person name="Grimwood J."/>
            <person name="Jabbari K."/>
            <person name="Kuo A."/>
            <person name="Maheswari U."/>
            <person name="Martens C."/>
            <person name="Maumus F."/>
            <person name="Otillar R.P."/>
            <person name="Rayko E."/>
            <person name="Salamov A."/>
            <person name="Vandepoele K."/>
            <person name="Beszteri B."/>
            <person name="Gruber A."/>
            <person name="Heijde M."/>
            <person name="Katinka M."/>
            <person name="Mock T."/>
            <person name="Valentin K."/>
            <person name="Verret F."/>
            <person name="Berges J.A."/>
            <person name="Brownlee C."/>
            <person name="Cadoret J.P."/>
            <person name="Chiovitti A."/>
            <person name="Choi C.J."/>
            <person name="Coesel S."/>
            <person name="De Martino A."/>
            <person name="Detter J.C."/>
            <person name="Durkin C."/>
            <person name="Falciatore A."/>
            <person name="Fournet J."/>
            <person name="Haruta M."/>
            <person name="Huysman M.J."/>
            <person name="Jenkins B.D."/>
            <person name="Jiroutova K."/>
            <person name="Jorgensen R.E."/>
            <person name="Joubert Y."/>
            <person name="Kaplan A."/>
            <person name="Kroger N."/>
            <person name="Kroth P.G."/>
            <person name="La Roche J."/>
            <person name="Lindquist E."/>
            <person name="Lommer M."/>
            <person name="Martin-Jezequel V."/>
            <person name="Lopez P.J."/>
            <person name="Lucas S."/>
            <person name="Mangogna M."/>
            <person name="McGinnis K."/>
            <person name="Medlin L.K."/>
            <person name="Montsant A."/>
            <person name="Oudot-Le Secq M.P."/>
            <person name="Napoli C."/>
            <person name="Obornik M."/>
            <person name="Parker M.S."/>
            <person name="Petit J.L."/>
            <person name="Porcel B.M."/>
            <person name="Poulsen N."/>
            <person name="Robison M."/>
            <person name="Rychlewski L."/>
            <person name="Rynearson T.A."/>
            <person name="Schmutz J."/>
            <person name="Shapiro H."/>
            <person name="Siaut M."/>
            <person name="Stanley M."/>
            <person name="Sussman M.R."/>
            <person name="Taylor A.R."/>
            <person name="Vardi A."/>
            <person name="von Dassow P."/>
            <person name="Vyverman W."/>
            <person name="Willis A."/>
            <person name="Wyrwicz L.S."/>
            <person name="Rokhsar D.S."/>
            <person name="Weissenbach J."/>
            <person name="Armbrust E.V."/>
            <person name="Green B.R."/>
            <person name="Van de Peer Y."/>
            <person name="Grigoriev I.V."/>
        </authorList>
    </citation>
    <scope>NUCLEOTIDE SEQUENCE [LARGE SCALE GENOMIC DNA]</scope>
    <source>
        <strain evidence="13 14">CCMP1335</strain>
    </source>
</reference>
<evidence type="ECO:0000313" key="14">
    <source>
        <dbReference type="Proteomes" id="UP000001449"/>
    </source>
</evidence>
<feature type="transmembrane region" description="Helical" evidence="9">
    <location>
        <begin position="506"/>
        <end position="525"/>
    </location>
</feature>
<feature type="transmembrane region" description="Helical" evidence="9">
    <location>
        <begin position="345"/>
        <end position="368"/>
    </location>
</feature>
<feature type="coiled-coil region" evidence="10">
    <location>
        <begin position="127"/>
        <end position="161"/>
    </location>
</feature>
<dbReference type="PaxDb" id="35128-Thaps25177"/>
<evidence type="ECO:0000256" key="9">
    <source>
        <dbReference type="RuleBase" id="RU363121"/>
    </source>
</evidence>
<accession>B8LCT8</accession>
<feature type="transmembrane region" description="Helical" evidence="9">
    <location>
        <begin position="388"/>
        <end position="408"/>
    </location>
</feature>
<dbReference type="GO" id="GO:0005524">
    <property type="term" value="F:ATP binding"/>
    <property type="evidence" value="ECO:0007669"/>
    <property type="project" value="UniProtKB-KW"/>
</dbReference>
<feature type="region of interest" description="Disordered" evidence="11">
    <location>
        <begin position="693"/>
        <end position="715"/>
    </location>
</feature>
<evidence type="ECO:0000256" key="8">
    <source>
        <dbReference type="ARBA" id="ARBA00023136"/>
    </source>
</evidence>
<dbReference type="Proteomes" id="UP000001449">
    <property type="component" value="Chromosome 16"/>
</dbReference>
<evidence type="ECO:0000256" key="3">
    <source>
        <dbReference type="ARBA" id="ARBA00022448"/>
    </source>
</evidence>
<feature type="compositionally biased region" description="Low complexity" evidence="11">
    <location>
        <begin position="86"/>
        <end position="99"/>
    </location>
</feature>
<gene>
    <name evidence="13" type="primary">NTT3</name>
    <name evidence="13" type="ORF">THAPSDRAFT_270249</name>
</gene>
<dbReference type="NCBIfam" id="TIGR00769">
    <property type="entry name" value="AAA"/>
    <property type="match status" value="1"/>
</dbReference>
<keyword evidence="12" id="KW-0732">Signal</keyword>
<protein>
    <recommendedName>
        <fullName evidence="9">ADP,ATP carrier protein</fullName>
    </recommendedName>
</protein>
<organism evidence="13 14">
    <name type="scientific">Thalassiosira pseudonana</name>
    <name type="common">Marine diatom</name>
    <name type="synonym">Cyclotella nana</name>
    <dbReference type="NCBI Taxonomy" id="35128"/>
    <lineage>
        <taxon>Eukaryota</taxon>
        <taxon>Sar</taxon>
        <taxon>Stramenopiles</taxon>
        <taxon>Ochrophyta</taxon>
        <taxon>Bacillariophyta</taxon>
        <taxon>Coscinodiscophyceae</taxon>
        <taxon>Thalassiosirophycidae</taxon>
        <taxon>Thalassiosirales</taxon>
        <taxon>Thalassiosiraceae</taxon>
        <taxon>Thalassiosira</taxon>
    </lineage>
</organism>
<dbReference type="InterPro" id="IPR004667">
    <property type="entry name" value="ADP_ATP_car_bac_type"/>
</dbReference>
<dbReference type="InParanoid" id="B8LCT8"/>
<evidence type="ECO:0000256" key="6">
    <source>
        <dbReference type="ARBA" id="ARBA00022840"/>
    </source>
</evidence>
<evidence type="ECO:0000256" key="12">
    <source>
        <dbReference type="SAM" id="SignalP"/>
    </source>
</evidence>
<feature type="transmembrane region" description="Helical" evidence="9">
    <location>
        <begin position="224"/>
        <end position="241"/>
    </location>
</feature>
<name>B8LCT8_THAPS</name>
<sequence>MRAPTTSVATTLALLAAASTTEAALPLVRSTTAITSSFESKGGRHGNMDALLLTTLANIRGGSSEDNNGRSTDGGWGGLFGKKETSSATDTDTSADNNSGFFEITMNSSPEGNRNVKVDIETPQSVKNEINATLTKLENTINQQQQQLQQQEKSMATLLTNGGGPTTTTQQPHLSNKFPISKAELPHFLSMSILMFLFIYVFTTVRDTKDTLVVSNCGAEAIPFLKLYGVMPCAAMFIVAYSKLSNVLSKSGLFYVTLVPFFVFYGVFAFVLFPNRDLIHFPPAEAAGAAVGGGGGALTAATNLLRYWSFSLFFIVSELWASAGVPLLFWQCANDVTPMAQAKRFYPLFAIIGNLAPIVSGKVMSYVISLQKTNDDVGFGSTLKTLAVIKGMVCVGIIGIYRHVYAMADERSKKERTEQSLSTIRGIQRTGKVEITMKFEKKKEKLSLRESAKELMKSKELKSMAAMVFCYNVCVELTEVLWKALLRKTYPSKSSYMAYMAKFSQNVGWVAFFLQLVATEILEVFGWKWTAMIPPVTMGVLAVAFFAAIVAGEDKIPLAQALLIGTVQNVANKVTKYSLFDPCKEMAYIPLGPEAKVKGKAAIDVLGARLGRSMGSASQQLLVFLVGGPTGSILNCAPYIGGLYVGAILLWSNAVSVLGQLFESSQTQTKPDNTPKLERIGEAITIIKAVEDAKREKKGAGKSEEKAGRGKKPKL</sequence>
<dbReference type="GeneID" id="7442597"/>
<evidence type="ECO:0000256" key="2">
    <source>
        <dbReference type="ARBA" id="ARBA00007127"/>
    </source>
</evidence>
<dbReference type="EMBL" id="DS999418">
    <property type="protein sequence ID" value="EED86823.1"/>
    <property type="molecule type" value="Genomic_DNA"/>
</dbReference>
<dbReference type="Pfam" id="PF03219">
    <property type="entry name" value="TLC"/>
    <property type="match status" value="1"/>
</dbReference>
<evidence type="ECO:0000313" key="13">
    <source>
        <dbReference type="EMBL" id="EED86823.1"/>
    </source>
</evidence>
<dbReference type="GO" id="GO:0016020">
    <property type="term" value="C:membrane"/>
    <property type="evidence" value="ECO:0007669"/>
    <property type="project" value="UniProtKB-SubCell"/>
</dbReference>
<dbReference type="STRING" id="35128.B8LCT8"/>
<keyword evidence="10" id="KW-0175">Coiled coil</keyword>
<keyword evidence="3 9" id="KW-0813">Transport</keyword>
<dbReference type="HOGENOM" id="CLU_023964_0_0_1"/>
<evidence type="ECO:0000256" key="1">
    <source>
        <dbReference type="ARBA" id="ARBA00004141"/>
    </source>
</evidence>
<keyword evidence="5 9" id="KW-0547">Nucleotide-binding</keyword>
<feature type="transmembrane region" description="Helical" evidence="9">
    <location>
        <begin position="185"/>
        <end position="203"/>
    </location>
</feature>
<proteinExistence type="inferred from homology"/>
<keyword evidence="6 9" id="KW-0067">ATP-binding</keyword>
<feature type="transmembrane region" description="Helical" evidence="9">
    <location>
        <begin position="253"/>
        <end position="274"/>
    </location>
</feature>
<dbReference type="AlphaFoldDB" id="B8LCT8"/>
<feature type="transmembrane region" description="Helical" evidence="9">
    <location>
        <begin position="286"/>
        <end position="305"/>
    </location>
</feature>
<dbReference type="RefSeq" id="XP_002296839.1">
    <property type="nucleotide sequence ID" value="XM_002296803.1"/>
</dbReference>
<dbReference type="eggNOG" id="ENOG502QSRY">
    <property type="taxonomic scope" value="Eukaryota"/>
</dbReference>
<keyword evidence="14" id="KW-1185">Reference proteome</keyword>
<feature type="chain" id="PRO_5002873995" description="ADP,ATP carrier protein" evidence="12">
    <location>
        <begin position="24"/>
        <end position="715"/>
    </location>
</feature>
<evidence type="ECO:0000256" key="5">
    <source>
        <dbReference type="ARBA" id="ARBA00022741"/>
    </source>
</evidence>
<keyword evidence="4 9" id="KW-0812">Transmembrane</keyword>
<evidence type="ECO:0000256" key="7">
    <source>
        <dbReference type="ARBA" id="ARBA00022989"/>
    </source>
</evidence>
<feature type="compositionally biased region" description="Basic and acidic residues" evidence="11">
    <location>
        <begin position="693"/>
        <end position="708"/>
    </location>
</feature>
<dbReference type="KEGG" id="tps:THAPSDRAFT_270249"/>
<evidence type="ECO:0000256" key="11">
    <source>
        <dbReference type="SAM" id="MobiDB-lite"/>
    </source>
</evidence>
<keyword evidence="7 9" id="KW-1133">Transmembrane helix</keyword>
<evidence type="ECO:0000256" key="4">
    <source>
        <dbReference type="ARBA" id="ARBA00022692"/>
    </source>
</evidence>
<dbReference type="PANTHER" id="PTHR31187:SF1">
    <property type="entry name" value="ADP,ATP CARRIER PROTEIN 1"/>
    <property type="match status" value="1"/>
</dbReference>
<feature type="region of interest" description="Disordered" evidence="11">
    <location>
        <begin position="60"/>
        <end position="99"/>
    </location>
</feature>
<feature type="transmembrane region" description="Helical" evidence="9">
    <location>
        <begin position="311"/>
        <end position="333"/>
    </location>
</feature>
<evidence type="ECO:0000256" key="10">
    <source>
        <dbReference type="SAM" id="Coils"/>
    </source>
</evidence>
<feature type="transmembrane region" description="Helical" evidence="9">
    <location>
        <begin position="464"/>
        <end position="486"/>
    </location>
</feature>
<feature type="transmembrane region" description="Helical" evidence="9">
    <location>
        <begin position="532"/>
        <end position="552"/>
    </location>
</feature>
<reference evidence="13 14" key="1">
    <citation type="journal article" date="2004" name="Science">
        <title>The genome of the diatom Thalassiosira pseudonana: ecology, evolution, and metabolism.</title>
        <authorList>
            <person name="Armbrust E.V."/>
            <person name="Berges J.A."/>
            <person name="Bowler C."/>
            <person name="Green B.R."/>
            <person name="Martinez D."/>
            <person name="Putnam N.H."/>
            <person name="Zhou S."/>
            <person name="Allen A.E."/>
            <person name="Apt K.E."/>
            <person name="Bechner M."/>
            <person name="Brzezinski M.A."/>
            <person name="Chaal B.K."/>
            <person name="Chiovitti A."/>
            <person name="Davis A.K."/>
            <person name="Demarest M.S."/>
            <person name="Detter J.C."/>
            <person name="Glavina T."/>
            <person name="Goodstein D."/>
            <person name="Hadi M.Z."/>
            <person name="Hellsten U."/>
            <person name="Hildebrand M."/>
            <person name="Jenkins B.D."/>
            <person name="Jurka J."/>
            <person name="Kapitonov V.V."/>
            <person name="Kroger N."/>
            <person name="Lau W.W."/>
            <person name="Lane T.W."/>
            <person name="Larimer F.W."/>
            <person name="Lippmeier J.C."/>
            <person name="Lucas S."/>
            <person name="Medina M."/>
            <person name="Montsant A."/>
            <person name="Obornik M."/>
            <person name="Parker M.S."/>
            <person name="Palenik B."/>
            <person name="Pazour G.J."/>
            <person name="Richardson P.M."/>
            <person name="Rynearson T.A."/>
            <person name="Saito M.A."/>
            <person name="Schwartz D.C."/>
            <person name="Thamatrakoln K."/>
            <person name="Valentin K."/>
            <person name="Vardi A."/>
            <person name="Wilkerson F.P."/>
            <person name="Rokhsar D.S."/>
        </authorList>
    </citation>
    <scope>NUCLEOTIDE SEQUENCE [LARGE SCALE GENOMIC DNA]</scope>
    <source>
        <strain evidence="13 14">CCMP1335</strain>
    </source>
</reference>
<keyword evidence="8 9" id="KW-0472">Membrane</keyword>
<dbReference type="PANTHER" id="PTHR31187">
    <property type="match status" value="1"/>
</dbReference>
<dbReference type="GO" id="GO:0005471">
    <property type="term" value="F:ATP:ADP antiporter activity"/>
    <property type="evidence" value="ECO:0000318"/>
    <property type="project" value="GO_Central"/>
</dbReference>
<feature type="signal peptide" evidence="12">
    <location>
        <begin position="1"/>
        <end position="23"/>
    </location>
</feature>
<comment type="similarity">
    <text evidence="2 9">Belongs to the ADP/ATP translocase tlc family.</text>
</comment>